<dbReference type="PROSITE" id="PS50072">
    <property type="entry name" value="CSA_PPIASE_2"/>
    <property type="match status" value="1"/>
</dbReference>
<sequence>LIKIYLLSFFVFQAVDELNIKTKNFKDLLTDETFQKKDIITLQDPSNLEKFNLSNFYHLKKNLKIIDEEEEKAKASGMYTLKAIGSTAKNILDELNKEYKPPEKNEKAKVVADKFNAAHFSTGAVAAGFTSTTFEPTTKHESAILEDDIVRYSRVKKKGYVQLLTNCGPLNLELHCDLTPKACENFIKLCQNNYYNDTIFHRSIRNFMIQGGDPTGTGKGGQSFWGEPFKDEFRPNLSHQGRGILSMANSGRDINKSQFFITFRSCQHLDRKHTIFGRVVGGLDTLNNIERIETDDKDKPIEDIKILKVAVFVNPYEEVDEQLAKERAEEYKKKEEEKKATTTNKKSIQLKVFREGVGKYLNLEESKGKEKDLPTPPLKKKKKVVAGGFGNFSSW</sequence>
<dbReference type="PROSITE" id="PS00170">
    <property type="entry name" value="CSA_PPIASE_1"/>
    <property type="match status" value="1"/>
</dbReference>
<evidence type="ECO:0000259" key="2">
    <source>
        <dbReference type="PROSITE" id="PS50072"/>
    </source>
</evidence>
<evidence type="ECO:0000313" key="4">
    <source>
        <dbReference type="RefSeq" id="XP_013789836.1"/>
    </source>
</evidence>
<feature type="chain" id="PRO_5047197010" evidence="1">
    <location>
        <begin position="18"/>
        <end position="395"/>
    </location>
</feature>
<dbReference type="CDD" id="cd01923">
    <property type="entry name" value="cyclophilin_RING"/>
    <property type="match status" value="1"/>
</dbReference>
<feature type="domain" description="PPIase cyclophilin-type" evidence="2">
    <location>
        <begin position="168"/>
        <end position="311"/>
    </location>
</feature>
<dbReference type="InterPro" id="IPR044666">
    <property type="entry name" value="Cyclophilin_A-like"/>
</dbReference>
<organism evidence="3 4">
    <name type="scientific">Limulus polyphemus</name>
    <name type="common">Atlantic horseshoe crab</name>
    <dbReference type="NCBI Taxonomy" id="6850"/>
    <lineage>
        <taxon>Eukaryota</taxon>
        <taxon>Metazoa</taxon>
        <taxon>Ecdysozoa</taxon>
        <taxon>Arthropoda</taxon>
        <taxon>Chelicerata</taxon>
        <taxon>Merostomata</taxon>
        <taxon>Xiphosura</taxon>
        <taxon>Limulidae</taxon>
        <taxon>Limulus</taxon>
    </lineage>
</organism>
<name>A0ABM1BW55_LIMPO</name>
<gene>
    <name evidence="4" type="primary">LOC106473703</name>
</gene>
<dbReference type="GeneID" id="106473703"/>
<dbReference type="InterPro" id="IPR029000">
    <property type="entry name" value="Cyclophilin-like_dom_sf"/>
</dbReference>
<evidence type="ECO:0000313" key="3">
    <source>
        <dbReference type="Proteomes" id="UP000694941"/>
    </source>
</evidence>
<dbReference type="Pfam" id="PF00160">
    <property type="entry name" value="Pro_isomerase"/>
    <property type="match status" value="1"/>
</dbReference>
<dbReference type="Proteomes" id="UP000694941">
    <property type="component" value="Unplaced"/>
</dbReference>
<dbReference type="PRINTS" id="PR00153">
    <property type="entry name" value="CSAPPISMRASE"/>
</dbReference>
<protein>
    <submittedName>
        <fullName evidence="4">Peptidyl-prolyl cis-trans isomerase-like 2</fullName>
    </submittedName>
</protein>
<dbReference type="InterPro" id="IPR020892">
    <property type="entry name" value="Cyclophilin-type_PPIase_CS"/>
</dbReference>
<keyword evidence="1" id="KW-0732">Signal</keyword>
<dbReference type="Gene3D" id="2.40.100.10">
    <property type="entry name" value="Cyclophilin-like"/>
    <property type="match status" value="1"/>
</dbReference>
<dbReference type="SUPFAM" id="SSF50891">
    <property type="entry name" value="Cyclophilin-like"/>
    <property type="match status" value="1"/>
</dbReference>
<feature type="non-terminal residue" evidence="4">
    <location>
        <position position="1"/>
    </location>
</feature>
<evidence type="ECO:0000256" key="1">
    <source>
        <dbReference type="SAM" id="SignalP"/>
    </source>
</evidence>
<dbReference type="PANTHER" id="PTHR45625:SF1">
    <property type="entry name" value="RING-TYPE E3 UBIQUITIN-PROTEIN LIGASE PPIL2"/>
    <property type="match status" value="1"/>
</dbReference>
<keyword evidence="3" id="KW-1185">Reference proteome</keyword>
<feature type="signal peptide" evidence="1">
    <location>
        <begin position="1"/>
        <end position="17"/>
    </location>
</feature>
<dbReference type="RefSeq" id="XP_013789836.1">
    <property type="nucleotide sequence ID" value="XM_013934382.2"/>
</dbReference>
<proteinExistence type="predicted"/>
<dbReference type="InterPro" id="IPR002130">
    <property type="entry name" value="Cyclophilin-type_PPIase_dom"/>
</dbReference>
<accession>A0ABM1BW55</accession>
<reference evidence="4" key="1">
    <citation type="submission" date="2025-08" db="UniProtKB">
        <authorList>
            <consortium name="RefSeq"/>
        </authorList>
    </citation>
    <scope>IDENTIFICATION</scope>
    <source>
        <tissue evidence="4">Muscle</tissue>
    </source>
</reference>
<dbReference type="PANTHER" id="PTHR45625">
    <property type="entry name" value="PEPTIDYL-PROLYL CIS-TRANS ISOMERASE-RELATED"/>
    <property type="match status" value="1"/>
</dbReference>